<dbReference type="EMBL" id="CP094669">
    <property type="protein sequence ID" value="UOG72882.1"/>
    <property type="molecule type" value="Genomic_DNA"/>
</dbReference>
<sequence length="100" mass="11322">MMVYVCDKQGNALETHPGISPTPYYLVLTSSTQERFDLPGDVPRGSTTFTRQDNQLTFADGRQLFIVELTSRRLTLHDKNGGPSLITPGDHMEVDYIYER</sequence>
<organism evidence="1 2">
    <name type="scientific">Hymenobacter tibetensis</name>
    <dbReference type="NCBI Taxonomy" id="497967"/>
    <lineage>
        <taxon>Bacteria</taxon>
        <taxon>Pseudomonadati</taxon>
        <taxon>Bacteroidota</taxon>
        <taxon>Cytophagia</taxon>
        <taxon>Cytophagales</taxon>
        <taxon>Hymenobacteraceae</taxon>
        <taxon>Hymenobacter</taxon>
    </lineage>
</organism>
<keyword evidence="2" id="KW-1185">Reference proteome</keyword>
<accession>A0ABY4CSY5</accession>
<evidence type="ECO:0000313" key="2">
    <source>
        <dbReference type="Proteomes" id="UP000831113"/>
    </source>
</evidence>
<name>A0ABY4CSY5_9BACT</name>
<gene>
    <name evidence="1" type="ORF">MTX78_12160</name>
</gene>
<proteinExistence type="predicted"/>
<evidence type="ECO:0000313" key="1">
    <source>
        <dbReference type="EMBL" id="UOG72882.1"/>
    </source>
</evidence>
<dbReference type="Proteomes" id="UP000831113">
    <property type="component" value="Chromosome"/>
</dbReference>
<dbReference type="RefSeq" id="WP_243794261.1">
    <property type="nucleotide sequence ID" value="NZ_CP094669.1"/>
</dbReference>
<protein>
    <submittedName>
        <fullName evidence="1">Uncharacterized protein</fullName>
    </submittedName>
</protein>
<reference evidence="1 2" key="1">
    <citation type="submission" date="2022-03" db="EMBL/GenBank/DDBJ databases">
        <title>Hymenobactersp. isolated from the air.</title>
        <authorList>
            <person name="Won M."/>
            <person name="Kwon S.-W."/>
        </authorList>
    </citation>
    <scope>NUCLEOTIDE SEQUENCE [LARGE SCALE GENOMIC DNA]</scope>
    <source>
        <strain evidence="1 2">KACC 21982</strain>
    </source>
</reference>